<dbReference type="GO" id="GO:0020037">
    <property type="term" value="F:heme binding"/>
    <property type="evidence" value="ECO:0007669"/>
    <property type="project" value="InterPro"/>
</dbReference>
<keyword evidence="5 6" id="KW-0408">Iron</keyword>
<dbReference type="OrthoDB" id="1470350at2759"/>
<accession>A0A6A5UH66</accession>
<dbReference type="PRINTS" id="PR00463">
    <property type="entry name" value="EP450I"/>
</dbReference>
<dbReference type="InterPro" id="IPR050121">
    <property type="entry name" value="Cytochrome_P450_monoxygenase"/>
</dbReference>
<dbReference type="AlphaFoldDB" id="A0A6A5UH66"/>
<dbReference type="PRINTS" id="PR00385">
    <property type="entry name" value="P450"/>
</dbReference>
<comment type="similarity">
    <text evidence="2 7">Belongs to the cytochrome P450 family.</text>
</comment>
<keyword evidence="7" id="KW-0560">Oxidoreductase</keyword>
<sequence>MIATLLLSLFVAGLLYYVFSAIYYVTLHPLASLPGPRLCAISRIPYWYVSVQGVDVPWMKRLHDQYGPVVRFGPTDLSYASAQGWQEIHGAKVQEKAVEFAPQPVNGVAPMLTTKHENHVRMRRLFSPAFSARSLKAQEPLFKKYADLLMYTISEVGADGAQPIDLGRLLNFTTFDVMAELTFGHNLGMLAKNEYSSWVESIAGFLRMLPFVAMINYYPVLRTILFERFQPKWIREKRETHCNYAAGLVDERLRVGSKHPDVWNLVIKEEKGRGLTLEEMHSNAENFMLAGSETTATLLSGAVYNLLKDGRSYTLLCEEVRGAFTSADDMTLESLANLPYLTAVLKESLRIYPPVPIGSPRVIQSAGQLIQGTYIPAATRVSVHHWSTYHSSANFTSPDTFIPERFLSPPPAEFAGDAYEAFQPFGAGYRNCIGQGMAMHEMRLLLARLVWGWDVELGKESEGWGSQRSFALWIKPPLVVKARLRKR</sequence>
<dbReference type="InterPro" id="IPR017972">
    <property type="entry name" value="Cyt_P450_CS"/>
</dbReference>
<keyword evidence="4 6" id="KW-0479">Metal-binding</keyword>
<reference evidence="8" key="1">
    <citation type="journal article" date="2020" name="Stud. Mycol.">
        <title>101 Dothideomycetes genomes: a test case for predicting lifestyles and emergence of pathogens.</title>
        <authorList>
            <person name="Haridas S."/>
            <person name="Albert R."/>
            <person name="Binder M."/>
            <person name="Bloem J."/>
            <person name="Labutti K."/>
            <person name="Salamov A."/>
            <person name="Andreopoulos B."/>
            <person name="Baker S."/>
            <person name="Barry K."/>
            <person name="Bills G."/>
            <person name="Bluhm B."/>
            <person name="Cannon C."/>
            <person name="Castanera R."/>
            <person name="Culley D."/>
            <person name="Daum C."/>
            <person name="Ezra D."/>
            <person name="Gonzalez J."/>
            <person name="Henrissat B."/>
            <person name="Kuo A."/>
            <person name="Liang C."/>
            <person name="Lipzen A."/>
            <person name="Lutzoni F."/>
            <person name="Magnuson J."/>
            <person name="Mondo S."/>
            <person name="Nolan M."/>
            <person name="Ohm R."/>
            <person name="Pangilinan J."/>
            <person name="Park H.-J."/>
            <person name="Ramirez L."/>
            <person name="Alfaro M."/>
            <person name="Sun H."/>
            <person name="Tritt A."/>
            <person name="Yoshinaga Y."/>
            <person name="Zwiers L.-H."/>
            <person name="Turgeon B."/>
            <person name="Goodwin S."/>
            <person name="Spatafora J."/>
            <person name="Crous P."/>
            <person name="Grigoriev I."/>
        </authorList>
    </citation>
    <scope>NUCLEOTIDE SEQUENCE</scope>
    <source>
        <strain evidence="8">CBS 107.79</strain>
    </source>
</reference>
<gene>
    <name evidence="8" type="ORF">BU23DRAFT_561824</name>
</gene>
<dbReference type="CDD" id="cd11058">
    <property type="entry name" value="CYP60B-like"/>
    <property type="match status" value="1"/>
</dbReference>
<keyword evidence="7" id="KW-0503">Monooxygenase</keyword>
<dbReference type="EMBL" id="ML976783">
    <property type="protein sequence ID" value="KAF1964543.1"/>
    <property type="molecule type" value="Genomic_DNA"/>
</dbReference>
<evidence type="ECO:0000256" key="4">
    <source>
        <dbReference type="ARBA" id="ARBA00022723"/>
    </source>
</evidence>
<name>A0A6A5UH66_9PLEO</name>
<evidence type="ECO:0000256" key="1">
    <source>
        <dbReference type="ARBA" id="ARBA00001971"/>
    </source>
</evidence>
<dbReference type="PANTHER" id="PTHR24305:SF210">
    <property type="entry name" value="CYTOCHROME P450 MONOOXYGENASE ASQL-RELATED"/>
    <property type="match status" value="1"/>
</dbReference>
<evidence type="ECO:0000256" key="6">
    <source>
        <dbReference type="PIRSR" id="PIRSR602401-1"/>
    </source>
</evidence>
<dbReference type="GO" id="GO:0004497">
    <property type="term" value="F:monooxygenase activity"/>
    <property type="evidence" value="ECO:0007669"/>
    <property type="project" value="UniProtKB-KW"/>
</dbReference>
<keyword evidence="9" id="KW-1185">Reference proteome</keyword>
<feature type="binding site" description="axial binding residue" evidence="6">
    <location>
        <position position="432"/>
    </location>
    <ligand>
        <name>heme</name>
        <dbReference type="ChEBI" id="CHEBI:30413"/>
    </ligand>
    <ligandPart>
        <name>Fe</name>
        <dbReference type="ChEBI" id="CHEBI:18248"/>
    </ligandPart>
</feature>
<dbReference type="PANTHER" id="PTHR24305">
    <property type="entry name" value="CYTOCHROME P450"/>
    <property type="match status" value="1"/>
</dbReference>
<evidence type="ECO:0000256" key="5">
    <source>
        <dbReference type="ARBA" id="ARBA00023004"/>
    </source>
</evidence>
<evidence type="ECO:0000256" key="3">
    <source>
        <dbReference type="ARBA" id="ARBA00022617"/>
    </source>
</evidence>
<proteinExistence type="inferred from homology"/>
<protein>
    <submittedName>
        <fullName evidence="8">Cytochrome P450</fullName>
    </submittedName>
</protein>
<dbReference type="PROSITE" id="PS00086">
    <property type="entry name" value="CYTOCHROME_P450"/>
    <property type="match status" value="1"/>
</dbReference>
<dbReference type="Gene3D" id="1.10.630.10">
    <property type="entry name" value="Cytochrome P450"/>
    <property type="match status" value="1"/>
</dbReference>
<dbReference type="InterPro" id="IPR001128">
    <property type="entry name" value="Cyt_P450"/>
</dbReference>
<dbReference type="InterPro" id="IPR036396">
    <property type="entry name" value="Cyt_P450_sf"/>
</dbReference>
<keyword evidence="3 6" id="KW-0349">Heme</keyword>
<dbReference type="GO" id="GO:0005506">
    <property type="term" value="F:iron ion binding"/>
    <property type="evidence" value="ECO:0007669"/>
    <property type="project" value="InterPro"/>
</dbReference>
<evidence type="ECO:0000313" key="9">
    <source>
        <dbReference type="Proteomes" id="UP000800036"/>
    </source>
</evidence>
<dbReference type="SUPFAM" id="SSF48264">
    <property type="entry name" value="Cytochrome P450"/>
    <property type="match status" value="1"/>
</dbReference>
<evidence type="ECO:0000313" key="8">
    <source>
        <dbReference type="EMBL" id="KAF1964543.1"/>
    </source>
</evidence>
<evidence type="ECO:0000256" key="7">
    <source>
        <dbReference type="RuleBase" id="RU000461"/>
    </source>
</evidence>
<dbReference type="InterPro" id="IPR002401">
    <property type="entry name" value="Cyt_P450_E_grp-I"/>
</dbReference>
<dbReference type="GO" id="GO:0016705">
    <property type="term" value="F:oxidoreductase activity, acting on paired donors, with incorporation or reduction of molecular oxygen"/>
    <property type="evidence" value="ECO:0007669"/>
    <property type="project" value="InterPro"/>
</dbReference>
<dbReference type="Pfam" id="PF00067">
    <property type="entry name" value="p450"/>
    <property type="match status" value="1"/>
</dbReference>
<organism evidence="8 9">
    <name type="scientific">Bimuria novae-zelandiae CBS 107.79</name>
    <dbReference type="NCBI Taxonomy" id="1447943"/>
    <lineage>
        <taxon>Eukaryota</taxon>
        <taxon>Fungi</taxon>
        <taxon>Dikarya</taxon>
        <taxon>Ascomycota</taxon>
        <taxon>Pezizomycotina</taxon>
        <taxon>Dothideomycetes</taxon>
        <taxon>Pleosporomycetidae</taxon>
        <taxon>Pleosporales</taxon>
        <taxon>Massarineae</taxon>
        <taxon>Didymosphaeriaceae</taxon>
        <taxon>Bimuria</taxon>
    </lineage>
</organism>
<dbReference type="Proteomes" id="UP000800036">
    <property type="component" value="Unassembled WGS sequence"/>
</dbReference>
<evidence type="ECO:0000256" key="2">
    <source>
        <dbReference type="ARBA" id="ARBA00010617"/>
    </source>
</evidence>
<comment type="cofactor">
    <cofactor evidence="1 6">
        <name>heme</name>
        <dbReference type="ChEBI" id="CHEBI:30413"/>
    </cofactor>
</comment>